<evidence type="ECO:0000259" key="2">
    <source>
        <dbReference type="Pfam" id="PF14780"/>
    </source>
</evidence>
<evidence type="ECO:0000313" key="4">
    <source>
        <dbReference type="Proteomes" id="UP000694546"/>
    </source>
</evidence>
<sequence length="448" mass="50952">MAEELWNKVNIPFPSAVFIFSESYADIRWLLKKNDTVLGLLKSHILQTEIRVLYELLFTCKNNHGTNLTFRALKQVEQCINRLKEMKLDAALLNLADCCASSKIYPAAASCVSSCPSQPMLEWVSLKVLGAARLLACVMDYCSRSFTQQLKQDEFIVLSVVITGMVSRLWVYFRAMVVALVPLYGHIQILLATVSQAQPMPFLTGYHLPTDLTQFIGPSWSSLITTSFKSDWLLNTLAPSNPGLPPTDMNSYDVGVALQRGEYNDKINSLLFLLVVPIQDPMPSSFSWKSEQGEQERVFLAQVRSAATCKDLATHLKEMIAWCVSQKRKREKPYFSFLHLKCRRLERRLEKMRRLKGEVCWVLSPSDPLPVSCHSLSTLWKRTHPKNRFQPIRSRLRTTGARVKVGAQREPQLVRRRPKQGRRTCNTTNVSASSGQDEIDDIFSSLDF</sequence>
<dbReference type="Ensembl" id="ENSGMOT00000039463.1">
    <property type="protein sequence ID" value="ENSGMOP00000064968.1"/>
    <property type="gene ID" value="ENSGMOG00000003590.2"/>
</dbReference>
<dbReference type="Proteomes" id="UP000694546">
    <property type="component" value="Chromosome 20"/>
</dbReference>
<organism evidence="3 4">
    <name type="scientific">Gadus morhua</name>
    <name type="common">Atlantic cod</name>
    <dbReference type="NCBI Taxonomy" id="8049"/>
    <lineage>
        <taxon>Eukaryota</taxon>
        <taxon>Metazoa</taxon>
        <taxon>Chordata</taxon>
        <taxon>Craniata</taxon>
        <taxon>Vertebrata</taxon>
        <taxon>Euteleostomi</taxon>
        <taxon>Actinopterygii</taxon>
        <taxon>Neopterygii</taxon>
        <taxon>Teleostei</taxon>
        <taxon>Neoteleostei</taxon>
        <taxon>Acanthomorphata</taxon>
        <taxon>Zeiogadaria</taxon>
        <taxon>Gadariae</taxon>
        <taxon>Gadiformes</taxon>
        <taxon>Gadoidei</taxon>
        <taxon>Gadidae</taxon>
        <taxon>Gadus</taxon>
    </lineage>
</organism>
<dbReference type="InterPro" id="IPR052835">
    <property type="entry name" value="Nepro"/>
</dbReference>
<dbReference type="PANTHER" id="PTHR34761">
    <property type="entry name" value="NUCLEOLUS AND NEURAL PROGENITOR PROTEIN"/>
    <property type="match status" value="1"/>
</dbReference>
<dbReference type="GO" id="GO:0045747">
    <property type="term" value="P:positive regulation of Notch signaling pathway"/>
    <property type="evidence" value="ECO:0007669"/>
    <property type="project" value="TreeGrafter"/>
</dbReference>
<reference evidence="3" key="1">
    <citation type="submission" date="2025-08" db="UniProtKB">
        <authorList>
            <consortium name="Ensembl"/>
        </authorList>
    </citation>
    <scope>IDENTIFICATION</scope>
</reference>
<name>A0A8C5CYI2_GADMO</name>
<reference evidence="3" key="2">
    <citation type="submission" date="2025-09" db="UniProtKB">
        <authorList>
            <consortium name="Ensembl"/>
        </authorList>
    </citation>
    <scope>IDENTIFICATION</scope>
</reference>
<dbReference type="GO" id="GO:0005634">
    <property type="term" value="C:nucleus"/>
    <property type="evidence" value="ECO:0007669"/>
    <property type="project" value="TreeGrafter"/>
</dbReference>
<dbReference type="AlphaFoldDB" id="A0A8C5CYI2"/>
<protein>
    <recommendedName>
        <fullName evidence="2">Nucleolus and neural progenitor protein-like N-terminal domain-containing protein</fullName>
    </recommendedName>
</protein>
<dbReference type="InterPro" id="IPR027951">
    <property type="entry name" value="Nepro_N"/>
</dbReference>
<dbReference type="PANTHER" id="PTHR34761:SF1">
    <property type="entry name" value="NUCLEOLUS AND NEURAL PROGENITOR PROTEIN"/>
    <property type="match status" value="1"/>
</dbReference>
<evidence type="ECO:0000313" key="3">
    <source>
        <dbReference type="Ensembl" id="ENSGMOP00000064968.1"/>
    </source>
</evidence>
<proteinExistence type="predicted"/>
<feature type="compositionally biased region" description="Polar residues" evidence="1">
    <location>
        <begin position="423"/>
        <end position="433"/>
    </location>
</feature>
<dbReference type="GeneTree" id="ENSGT00390000007644"/>
<feature type="domain" description="Nucleolus and neural progenitor protein-like N-terminal" evidence="2">
    <location>
        <begin position="6"/>
        <end position="187"/>
    </location>
</feature>
<evidence type="ECO:0000256" key="1">
    <source>
        <dbReference type="SAM" id="MobiDB-lite"/>
    </source>
</evidence>
<keyword evidence="4" id="KW-1185">Reference proteome</keyword>
<dbReference type="OMA" id="EFVLMKI"/>
<feature type="region of interest" description="Disordered" evidence="1">
    <location>
        <begin position="412"/>
        <end position="433"/>
    </location>
</feature>
<accession>A0A8C5CYI2</accession>
<dbReference type="Pfam" id="PF14780">
    <property type="entry name" value="NEPRO_N"/>
    <property type="match status" value="1"/>
</dbReference>